<comment type="caution">
    <text evidence="2">The sequence shown here is derived from an EMBL/GenBank/DDBJ whole genome shotgun (WGS) entry which is preliminary data.</text>
</comment>
<dbReference type="OrthoDB" id="2422134at2759"/>
<sequence>MKFSSQLALVCLATGAYSRTVIERDLKVVTGVLSQVQTGIDNLDTVVKAFNDNPAPLTSASSKLVSTIKSGTTTIKGSSNLGLFEALALLQPVQDLQAHSKTLSDDLKAKRPAIQTAKQCDVTRQHISDIITASQALIDAVVSKVPKLAQGIAADQAAGISKVLNKAAADFAPGSCTNAA</sequence>
<dbReference type="EMBL" id="PKSG01000762">
    <property type="protein sequence ID" value="POR32974.1"/>
    <property type="molecule type" value="Genomic_DNA"/>
</dbReference>
<dbReference type="PANTHER" id="PTHR38123:SF6">
    <property type="entry name" value="CELL WALL SERINE-THREONINE-RICH GALACTOMANNOPROTEIN MP1 (AFU_ORTHOLOGUE AFUA_4G03240)"/>
    <property type="match status" value="1"/>
</dbReference>
<reference evidence="2 3" key="1">
    <citation type="submission" date="2018-01" db="EMBL/GenBank/DDBJ databases">
        <title>Harnessing the power of phylogenomics to disentangle the directionality and signatures of interkingdom host jumping in the parasitic fungal genus Tolypocladium.</title>
        <authorList>
            <person name="Quandt C.A."/>
            <person name="Patterson W."/>
            <person name="Spatafora J.W."/>
        </authorList>
    </citation>
    <scope>NUCLEOTIDE SEQUENCE [LARGE SCALE GENOMIC DNA]</scope>
    <source>
        <strain evidence="2 3">NRBC 100945</strain>
    </source>
</reference>
<evidence type="ECO:0000313" key="2">
    <source>
        <dbReference type="EMBL" id="POR32974.1"/>
    </source>
</evidence>
<name>A0A2S4KS15_9HYPO</name>
<evidence type="ECO:0000256" key="1">
    <source>
        <dbReference type="SAM" id="SignalP"/>
    </source>
</evidence>
<dbReference type="STRING" id="94208.A0A2S4KS15"/>
<feature type="chain" id="PRO_5015714142" evidence="1">
    <location>
        <begin position="19"/>
        <end position="180"/>
    </location>
</feature>
<dbReference type="Pfam" id="PF12296">
    <property type="entry name" value="HsbA"/>
    <property type="match status" value="1"/>
</dbReference>
<organism evidence="2 3">
    <name type="scientific">Tolypocladium paradoxum</name>
    <dbReference type="NCBI Taxonomy" id="94208"/>
    <lineage>
        <taxon>Eukaryota</taxon>
        <taxon>Fungi</taxon>
        <taxon>Dikarya</taxon>
        <taxon>Ascomycota</taxon>
        <taxon>Pezizomycotina</taxon>
        <taxon>Sordariomycetes</taxon>
        <taxon>Hypocreomycetidae</taxon>
        <taxon>Hypocreales</taxon>
        <taxon>Ophiocordycipitaceae</taxon>
        <taxon>Tolypocladium</taxon>
    </lineage>
</organism>
<keyword evidence="3" id="KW-1185">Reference proteome</keyword>
<protein>
    <submittedName>
        <fullName evidence="2">Hydrophobic surface binding protein A</fullName>
    </submittedName>
</protein>
<dbReference type="GO" id="GO:0005576">
    <property type="term" value="C:extracellular region"/>
    <property type="evidence" value="ECO:0007669"/>
    <property type="project" value="TreeGrafter"/>
</dbReference>
<dbReference type="Gene3D" id="1.20.1280.140">
    <property type="match status" value="1"/>
</dbReference>
<accession>A0A2S4KS15</accession>
<dbReference type="PANTHER" id="PTHR38123">
    <property type="entry name" value="CELL WALL SERINE-THREONINE-RICH GALACTOMANNOPROTEIN MP1 (AFU_ORTHOLOGUE AFUA_4G03240)"/>
    <property type="match status" value="1"/>
</dbReference>
<keyword evidence="1" id="KW-0732">Signal</keyword>
<dbReference type="InterPro" id="IPR021054">
    <property type="entry name" value="Cell_wall_mannoprotein_1"/>
</dbReference>
<proteinExistence type="predicted"/>
<feature type="signal peptide" evidence="1">
    <location>
        <begin position="1"/>
        <end position="18"/>
    </location>
</feature>
<gene>
    <name evidence="2" type="ORF">TPAR_06828</name>
</gene>
<evidence type="ECO:0000313" key="3">
    <source>
        <dbReference type="Proteomes" id="UP000237481"/>
    </source>
</evidence>
<dbReference type="AlphaFoldDB" id="A0A2S4KS15"/>
<dbReference type="Proteomes" id="UP000237481">
    <property type="component" value="Unassembled WGS sequence"/>
</dbReference>